<accession>A0ABW4NZ43</accession>
<dbReference type="PIRSF" id="PIRSF000194">
    <property type="entry name" value="DHFR"/>
    <property type="match status" value="1"/>
</dbReference>
<evidence type="ECO:0000256" key="5">
    <source>
        <dbReference type="ARBA" id="ARBA00022857"/>
    </source>
</evidence>
<reference evidence="11" key="1">
    <citation type="journal article" date="2019" name="Int. J. Syst. Evol. Microbiol.">
        <title>The Global Catalogue of Microorganisms (GCM) 10K type strain sequencing project: providing services to taxonomists for standard genome sequencing and annotation.</title>
        <authorList>
            <consortium name="The Broad Institute Genomics Platform"/>
            <consortium name="The Broad Institute Genome Sequencing Center for Infectious Disease"/>
            <person name="Wu L."/>
            <person name="Ma J."/>
        </authorList>
    </citation>
    <scope>NUCLEOTIDE SEQUENCE [LARGE SCALE GENOMIC DNA]</scope>
    <source>
        <strain evidence="11">DT72</strain>
    </source>
</reference>
<dbReference type="InterPro" id="IPR012259">
    <property type="entry name" value="DHFR"/>
</dbReference>
<dbReference type="EC" id="1.5.1.3" evidence="3 7"/>
<organism evidence="10 11">
    <name type="scientific">Rhodococcus gannanensis</name>
    <dbReference type="NCBI Taxonomy" id="1960308"/>
    <lineage>
        <taxon>Bacteria</taxon>
        <taxon>Bacillati</taxon>
        <taxon>Actinomycetota</taxon>
        <taxon>Actinomycetes</taxon>
        <taxon>Mycobacteriales</taxon>
        <taxon>Nocardiaceae</taxon>
        <taxon>Rhodococcus</taxon>
    </lineage>
</organism>
<sequence length="161" mass="17838">MLGLIWAQANNGVIGRDNAIPWRIPEDMAAFKAVTSGHPVIMGRRTWDSLPPRFRPLSDRRNIVVTRDREWSADGAEVVHSVDDALALAGTGETWVMGGGEIYAATLDRADRLVVTEVDLDVDGDAYAPALGPEWVAADTGDWQTSIRDDVRFRFVTFTRR</sequence>
<keyword evidence="11" id="KW-1185">Reference proteome</keyword>
<feature type="domain" description="DHFR" evidence="9">
    <location>
        <begin position="1"/>
        <end position="160"/>
    </location>
</feature>
<evidence type="ECO:0000256" key="6">
    <source>
        <dbReference type="ARBA" id="ARBA00023002"/>
    </source>
</evidence>
<name>A0ABW4NZ43_9NOCA</name>
<comment type="caution">
    <text evidence="10">The sequence shown here is derived from an EMBL/GenBank/DDBJ whole genome shotgun (WGS) entry which is preliminary data.</text>
</comment>
<dbReference type="RefSeq" id="WP_378483652.1">
    <property type="nucleotide sequence ID" value="NZ_JBHUFB010000004.1"/>
</dbReference>
<evidence type="ECO:0000259" key="9">
    <source>
        <dbReference type="PROSITE" id="PS51330"/>
    </source>
</evidence>
<comment type="similarity">
    <text evidence="2 7 8">Belongs to the dihydrofolate reductase family.</text>
</comment>
<comment type="catalytic activity">
    <reaction evidence="7">
        <text>(6S)-5,6,7,8-tetrahydrofolate + NADP(+) = 7,8-dihydrofolate + NADPH + H(+)</text>
        <dbReference type="Rhea" id="RHEA:15009"/>
        <dbReference type="ChEBI" id="CHEBI:15378"/>
        <dbReference type="ChEBI" id="CHEBI:57451"/>
        <dbReference type="ChEBI" id="CHEBI:57453"/>
        <dbReference type="ChEBI" id="CHEBI:57783"/>
        <dbReference type="ChEBI" id="CHEBI:58349"/>
        <dbReference type="EC" id="1.5.1.3"/>
    </reaction>
</comment>
<proteinExistence type="inferred from homology"/>
<gene>
    <name evidence="10" type="ORF">ACFSJG_02610</name>
</gene>
<dbReference type="PRINTS" id="PR00070">
    <property type="entry name" value="DHFR"/>
</dbReference>
<evidence type="ECO:0000256" key="2">
    <source>
        <dbReference type="ARBA" id="ARBA00009539"/>
    </source>
</evidence>
<dbReference type="Pfam" id="PF00186">
    <property type="entry name" value="DHFR_1"/>
    <property type="match status" value="1"/>
</dbReference>
<dbReference type="PANTHER" id="PTHR48069">
    <property type="entry name" value="DIHYDROFOLATE REDUCTASE"/>
    <property type="match status" value="1"/>
</dbReference>
<evidence type="ECO:0000256" key="1">
    <source>
        <dbReference type="ARBA" id="ARBA00004903"/>
    </source>
</evidence>
<keyword evidence="4 7" id="KW-0554">One-carbon metabolism</keyword>
<evidence type="ECO:0000256" key="8">
    <source>
        <dbReference type="RuleBase" id="RU004474"/>
    </source>
</evidence>
<dbReference type="Proteomes" id="UP001597286">
    <property type="component" value="Unassembled WGS sequence"/>
</dbReference>
<dbReference type="InterPro" id="IPR024072">
    <property type="entry name" value="DHFR-like_dom_sf"/>
</dbReference>
<evidence type="ECO:0000313" key="10">
    <source>
        <dbReference type="EMBL" id="MFD1811096.1"/>
    </source>
</evidence>
<keyword evidence="5 7" id="KW-0521">NADP</keyword>
<keyword evidence="6 7" id="KW-0560">Oxidoreductase</keyword>
<dbReference type="EMBL" id="JBHUFB010000004">
    <property type="protein sequence ID" value="MFD1811096.1"/>
    <property type="molecule type" value="Genomic_DNA"/>
</dbReference>
<protein>
    <recommendedName>
        <fullName evidence="3 7">Dihydrofolate reductase</fullName>
        <ecNumber evidence="3 7">1.5.1.3</ecNumber>
    </recommendedName>
</protein>
<evidence type="ECO:0000313" key="11">
    <source>
        <dbReference type="Proteomes" id="UP001597286"/>
    </source>
</evidence>
<comment type="pathway">
    <text evidence="1 7">Cofactor biosynthesis; tetrahydrofolate biosynthesis; 5,6,7,8-tetrahydrofolate from 7,8-dihydrofolate: step 1/1.</text>
</comment>
<dbReference type="InterPro" id="IPR017925">
    <property type="entry name" value="DHFR_CS"/>
</dbReference>
<evidence type="ECO:0000256" key="3">
    <source>
        <dbReference type="ARBA" id="ARBA00012856"/>
    </source>
</evidence>
<dbReference type="PANTHER" id="PTHR48069:SF3">
    <property type="entry name" value="DIHYDROFOLATE REDUCTASE"/>
    <property type="match status" value="1"/>
</dbReference>
<dbReference type="PROSITE" id="PS00075">
    <property type="entry name" value="DHFR_1"/>
    <property type="match status" value="1"/>
</dbReference>
<evidence type="ECO:0000256" key="7">
    <source>
        <dbReference type="PIRNR" id="PIRNR000194"/>
    </source>
</evidence>
<dbReference type="GO" id="GO:0004146">
    <property type="term" value="F:dihydrofolate reductase activity"/>
    <property type="evidence" value="ECO:0007669"/>
    <property type="project" value="UniProtKB-EC"/>
</dbReference>
<dbReference type="SUPFAM" id="SSF53597">
    <property type="entry name" value="Dihydrofolate reductase-like"/>
    <property type="match status" value="1"/>
</dbReference>
<dbReference type="Gene3D" id="3.40.430.10">
    <property type="entry name" value="Dihydrofolate Reductase, subunit A"/>
    <property type="match status" value="1"/>
</dbReference>
<dbReference type="InterPro" id="IPR001796">
    <property type="entry name" value="DHFR_dom"/>
</dbReference>
<dbReference type="CDD" id="cd00209">
    <property type="entry name" value="DHFR"/>
    <property type="match status" value="1"/>
</dbReference>
<dbReference type="PROSITE" id="PS51330">
    <property type="entry name" value="DHFR_2"/>
    <property type="match status" value="1"/>
</dbReference>
<evidence type="ECO:0000256" key="4">
    <source>
        <dbReference type="ARBA" id="ARBA00022563"/>
    </source>
</evidence>
<comment type="function">
    <text evidence="7">Key enzyme in folate metabolism. Catalyzes an essential reaction for de novo glycine and purine synthesis, and for DNA precursor synthesis.</text>
</comment>